<dbReference type="EMBL" id="FMZC01000008">
    <property type="protein sequence ID" value="SDD67723.1"/>
    <property type="molecule type" value="Genomic_DNA"/>
</dbReference>
<dbReference type="Proteomes" id="UP000198781">
    <property type="component" value="Unassembled WGS sequence"/>
</dbReference>
<keyword evidence="3" id="KW-1185">Reference proteome</keyword>
<gene>
    <name evidence="2" type="ORF">SAMN05192589_10871</name>
</gene>
<keyword evidence="1" id="KW-0472">Membrane</keyword>
<evidence type="ECO:0000313" key="2">
    <source>
        <dbReference type="EMBL" id="SDD67723.1"/>
    </source>
</evidence>
<evidence type="ECO:0000256" key="1">
    <source>
        <dbReference type="SAM" id="Phobius"/>
    </source>
</evidence>
<keyword evidence="1" id="KW-0812">Transmembrane</keyword>
<sequence>MKRHRLSTVFGWCAVLFGWACWVMAYVQGNWWWVIASVVPYVIYQAFFNKDGQEDGG</sequence>
<organism evidence="2 3">
    <name type="scientific">Paracidovorax valerianellae</name>
    <dbReference type="NCBI Taxonomy" id="187868"/>
    <lineage>
        <taxon>Bacteria</taxon>
        <taxon>Pseudomonadati</taxon>
        <taxon>Pseudomonadota</taxon>
        <taxon>Betaproteobacteria</taxon>
        <taxon>Burkholderiales</taxon>
        <taxon>Comamonadaceae</taxon>
        <taxon>Paracidovorax</taxon>
    </lineage>
</organism>
<feature type="transmembrane region" description="Helical" evidence="1">
    <location>
        <begin position="7"/>
        <end position="25"/>
    </location>
</feature>
<protein>
    <submittedName>
        <fullName evidence="2">Uncharacterized protein</fullName>
    </submittedName>
</protein>
<accession>A0A1G6WPY5</accession>
<keyword evidence="1" id="KW-1133">Transmembrane helix</keyword>
<evidence type="ECO:0000313" key="3">
    <source>
        <dbReference type="Proteomes" id="UP000198781"/>
    </source>
</evidence>
<reference evidence="2 3" key="1">
    <citation type="submission" date="2016-10" db="EMBL/GenBank/DDBJ databases">
        <authorList>
            <person name="de Groot N.N."/>
        </authorList>
    </citation>
    <scope>NUCLEOTIDE SEQUENCE [LARGE SCALE GENOMIC DNA]</scope>
    <source>
        <strain evidence="2 3">DSM 16619</strain>
    </source>
</reference>
<feature type="transmembrane region" description="Helical" evidence="1">
    <location>
        <begin position="31"/>
        <end position="48"/>
    </location>
</feature>
<dbReference type="RefSeq" id="WP_175537756.1">
    <property type="nucleotide sequence ID" value="NZ_FMZC01000008.1"/>
</dbReference>
<name>A0A1G6WPY5_9BURK</name>
<dbReference type="AlphaFoldDB" id="A0A1G6WPY5"/>
<proteinExistence type="predicted"/>